<accession>A0AAV5W9J3</accession>
<name>A0AAV5W9J3_9BILA</name>
<sequence length="297" mass="34086">VECKEQLEHGVRTGEGVSDAYLCEKTTDSAVCDKNHSIVELQNLPAAKHTMKLREELQQRGVRCPECFYLRGGRLEQVRKYHRDLIYVCTEFVCSELGRIHERSVYNITDDSRTVCTQGYLPVRLLRLCVFCIGKHMGYHDIKKITEISNLERTLSVAADLNRERPIILQHRAPFHLSMVSLEWIDKLLNVYFSCCHGDVVYRVGESYVPCILDCSHVVCSNCQDIAKSTGECPVCHISIAGSKQHRRAVADLQFITNRDTRQYRRCHACSKLHPTDFMRGKECAFCEARLHHPSNK</sequence>
<comment type="caution">
    <text evidence="1">The sequence shown here is derived from an EMBL/GenBank/DDBJ whole genome shotgun (WGS) entry which is preliminary data.</text>
</comment>
<keyword evidence="2" id="KW-1185">Reference proteome</keyword>
<dbReference type="Proteomes" id="UP001432322">
    <property type="component" value="Unassembled WGS sequence"/>
</dbReference>
<evidence type="ECO:0000313" key="1">
    <source>
        <dbReference type="EMBL" id="GMT27325.1"/>
    </source>
</evidence>
<reference evidence="1" key="1">
    <citation type="submission" date="2023-10" db="EMBL/GenBank/DDBJ databases">
        <title>Genome assembly of Pristionchus species.</title>
        <authorList>
            <person name="Yoshida K."/>
            <person name="Sommer R.J."/>
        </authorList>
    </citation>
    <scope>NUCLEOTIDE SEQUENCE</scope>
    <source>
        <strain evidence="1">RS5133</strain>
    </source>
</reference>
<gene>
    <name evidence="1" type="ORF">PFISCL1PPCAC_18622</name>
</gene>
<proteinExistence type="predicted"/>
<feature type="non-terminal residue" evidence="1">
    <location>
        <position position="1"/>
    </location>
</feature>
<organism evidence="1 2">
    <name type="scientific">Pristionchus fissidentatus</name>
    <dbReference type="NCBI Taxonomy" id="1538716"/>
    <lineage>
        <taxon>Eukaryota</taxon>
        <taxon>Metazoa</taxon>
        <taxon>Ecdysozoa</taxon>
        <taxon>Nematoda</taxon>
        <taxon>Chromadorea</taxon>
        <taxon>Rhabditida</taxon>
        <taxon>Rhabditina</taxon>
        <taxon>Diplogasteromorpha</taxon>
        <taxon>Diplogasteroidea</taxon>
        <taxon>Neodiplogasteridae</taxon>
        <taxon>Pristionchus</taxon>
    </lineage>
</organism>
<evidence type="ECO:0008006" key="3">
    <source>
        <dbReference type="Google" id="ProtNLM"/>
    </source>
</evidence>
<dbReference type="EMBL" id="BTSY01000005">
    <property type="protein sequence ID" value="GMT27325.1"/>
    <property type="molecule type" value="Genomic_DNA"/>
</dbReference>
<evidence type="ECO:0000313" key="2">
    <source>
        <dbReference type="Proteomes" id="UP001432322"/>
    </source>
</evidence>
<dbReference type="AlphaFoldDB" id="A0AAV5W9J3"/>
<protein>
    <recommendedName>
        <fullName evidence="3">RING-type domain-containing protein</fullName>
    </recommendedName>
</protein>